<dbReference type="RefSeq" id="WP_214394046.1">
    <property type="nucleotide sequence ID" value="NZ_JAFLWW010000022.1"/>
</dbReference>
<proteinExistence type="predicted"/>
<name>A0A9X1AJ03_9HYPH</name>
<dbReference type="EMBL" id="JAFLWW010000022">
    <property type="protein sequence ID" value="MBT1160258.1"/>
    <property type="molecule type" value="Genomic_DNA"/>
</dbReference>
<feature type="non-terminal residue" evidence="1">
    <location>
        <position position="1"/>
    </location>
</feature>
<gene>
    <name evidence="1" type="ORF">J1C56_32615</name>
</gene>
<keyword evidence="2" id="KW-1185">Reference proteome</keyword>
<evidence type="ECO:0000313" key="1">
    <source>
        <dbReference type="EMBL" id="MBT1160258.1"/>
    </source>
</evidence>
<accession>A0A9X1AJ03</accession>
<dbReference type="AlphaFoldDB" id="A0A9X1AJ03"/>
<protein>
    <submittedName>
        <fullName evidence="1">Uncharacterized protein</fullName>
    </submittedName>
</protein>
<reference evidence="1" key="2">
    <citation type="submission" date="2021-03" db="EMBL/GenBank/DDBJ databases">
        <authorList>
            <person name="Artuso I."/>
            <person name="Turrini P."/>
            <person name="Pirolo M."/>
            <person name="Lugli G.A."/>
            <person name="Ventura M."/>
            <person name="Visca P."/>
        </authorList>
    </citation>
    <scope>NUCLEOTIDE SEQUENCE</scope>
    <source>
        <strain evidence="1">LMG 26462</strain>
    </source>
</reference>
<organism evidence="1 2">
    <name type="scientific">Aminobacter anthyllidis</name>
    <dbReference type="NCBI Taxonomy" id="1035067"/>
    <lineage>
        <taxon>Bacteria</taxon>
        <taxon>Pseudomonadati</taxon>
        <taxon>Pseudomonadota</taxon>
        <taxon>Alphaproteobacteria</taxon>
        <taxon>Hyphomicrobiales</taxon>
        <taxon>Phyllobacteriaceae</taxon>
        <taxon>Aminobacter</taxon>
    </lineage>
</organism>
<evidence type="ECO:0000313" key="2">
    <source>
        <dbReference type="Proteomes" id="UP001138921"/>
    </source>
</evidence>
<sequence>RVLLASELSVLKNSQKLENCVDSLEGRRLYTPQQRGRRAAGGPGVRSKELRFLGWRVSERSLLNEFKRAA</sequence>
<comment type="caution">
    <text evidence="1">The sequence shown here is derived from an EMBL/GenBank/DDBJ whole genome shotgun (WGS) entry which is preliminary data.</text>
</comment>
<dbReference type="Proteomes" id="UP001138921">
    <property type="component" value="Unassembled WGS sequence"/>
</dbReference>
<reference evidence="1" key="1">
    <citation type="journal article" date="2021" name="Microorganisms">
        <title>Phylogenomic Reconstruction and Metabolic Potential of the Genus Aminobacter.</title>
        <authorList>
            <person name="Artuso I."/>
            <person name="Turrini P."/>
            <person name="Pirolo M."/>
            <person name="Lugli G.A."/>
            <person name="Ventura M."/>
            <person name="Visca P."/>
        </authorList>
    </citation>
    <scope>NUCLEOTIDE SEQUENCE</scope>
    <source>
        <strain evidence="1">LMG 26462</strain>
    </source>
</reference>